<dbReference type="SUPFAM" id="SSF56436">
    <property type="entry name" value="C-type lectin-like"/>
    <property type="match status" value="2"/>
</dbReference>
<dbReference type="InterPro" id="IPR016186">
    <property type="entry name" value="C-type_lectin-like/link_sf"/>
</dbReference>
<dbReference type="PANTHER" id="PTHR45784:SF3">
    <property type="entry name" value="C-TYPE LECTIN DOMAIN FAMILY 4 MEMBER K-LIKE-RELATED"/>
    <property type="match status" value="1"/>
</dbReference>
<comment type="caution">
    <text evidence="3">The sequence shown here is derived from an EMBL/GenBank/DDBJ whole genome shotgun (WGS) entry which is preliminary data.</text>
</comment>
<keyword evidence="4" id="KW-1185">Reference proteome</keyword>
<dbReference type="PROSITE" id="PS50041">
    <property type="entry name" value="C_TYPE_LECTIN_2"/>
    <property type="match status" value="2"/>
</dbReference>
<accession>A0ABQ8MK12</accession>
<sequence length="294" mass="34605">MTWEKAQTYCRKHHYDLATVQSNENWTRLQEAADENLFTGFAWIGLYNDVNSWRWSYDEESLLFQSWAWREPNNYGYGEECAGMFSNGAWFDLYCHNSFYFVCYNESSNATQKMVLINTRKTWHDAQTFCRDHHTDLATIRSQDDNDQIISLIYDLVLPVWIGLYRETWKWSNRASVTNSTQLAIQTFTRWQADCVGADIYHQTIGDRFCTKDYYFYCNTVKRKRQVIRVQVKSGPNGNEAKLKALVLNELKQTLNNQDVTLTWRTQPNGKVFLKDSAVRKRSETNTNDVCSLK</sequence>
<dbReference type="InterPro" id="IPR016187">
    <property type="entry name" value="CTDL_fold"/>
</dbReference>
<dbReference type="InterPro" id="IPR018378">
    <property type="entry name" value="C-type_lectin_CS"/>
</dbReference>
<name>A0ABQ8MK12_LABRO</name>
<feature type="domain" description="C-type lectin" evidence="2">
    <location>
        <begin position="99"/>
        <end position="219"/>
    </location>
</feature>
<organism evidence="3 4">
    <name type="scientific">Labeo rohita</name>
    <name type="common">Indian major carp</name>
    <name type="synonym">Cyprinus rohita</name>
    <dbReference type="NCBI Taxonomy" id="84645"/>
    <lineage>
        <taxon>Eukaryota</taxon>
        <taxon>Metazoa</taxon>
        <taxon>Chordata</taxon>
        <taxon>Craniata</taxon>
        <taxon>Vertebrata</taxon>
        <taxon>Euteleostomi</taxon>
        <taxon>Actinopterygii</taxon>
        <taxon>Neopterygii</taxon>
        <taxon>Teleostei</taxon>
        <taxon>Ostariophysi</taxon>
        <taxon>Cypriniformes</taxon>
        <taxon>Cyprinidae</taxon>
        <taxon>Labeoninae</taxon>
        <taxon>Labeonini</taxon>
        <taxon>Labeo</taxon>
    </lineage>
</organism>
<dbReference type="PROSITE" id="PS00615">
    <property type="entry name" value="C_TYPE_LECTIN_1"/>
    <property type="match status" value="1"/>
</dbReference>
<dbReference type="PANTHER" id="PTHR45784">
    <property type="entry name" value="C-TYPE LECTIN DOMAIN FAMILY 20 MEMBER A-RELATED"/>
    <property type="match status" value="1"/>
</dbReference>
<keyword evidence="1" id="KW-1015">Disulfide bond</keyword>
<evidence type="ECO:0000256" key="1">
    <source>
        <dbReference type="ARBA" id="ARBA00023157"/>
    </source>
</evidence>
<gene>
    <name evidence="3" type="ORF">H4Q32_028159</name>
</gene>
<dbReference type="Pfam" id="PF00059">
    <property type="entry name" value="Lectin_C"/>
    <property type="match status" value="2"/>
</dbReference>
<evidence type="ECO:0000313" key="4">
    <source>
        <dbReference type="Proteomes" id="UP000830375"/>
    </source>
</evidence>
<reference evidence="3 4" key="1">
    <citation type="submission" date="2022-01" db="EMBL/GenBank/DDBJ databases">
        <title>A high-quality chromosome-level genome assembly of rohu carp, Labeo rohita.</title>
        <authorList>
            <person name="Arick M.A. II"/>
            <person name="Hsu C.-Y."/>
            <person name="Magbanua Z."/>
            <person name="Pechanova O."/>
            <person name="Grover C."/>
            <person name="Miller E."/>
            <person name="Thrash A."/>
            <person name="Ezzel L."/>
            <person name="Alam S."/>
            <person name="Benzie J."/>
            <person name="Hamilton M."/>
            <person name="Karsi A."/>
            <person name="Lawrence M.L."/>
            <person name="Peterson D.G."/>
        </authorList>
    </citation>
    <scope>NUCLEOTIDE SEQUENCE [LARGE SCALE GENOMIC DNA]</scope>
    <source>
        <strain evidence="4">BAU-BD-2019</strain>
        <tissue evidence="3">Blood</tissue>
    </source>
</reference>
<evidence type="ECO:0000313" key="3">
    <source>
        <dbReference type="EMBL" id="KAI2663119.1"/>
    </source>
</evidence>
<proteinExistence type="predicted"/>
<dbReference type="EMBL" id="JACTAM010000007">
    <property type="protein sequence ID" value="KAI2663119.1"/>
    <property type="molecule type" value="Genomic_DNA"/>
</dbReference>
<dbReference type="SMART" id="SM00034">
    <property type="entry name" value="CLECT"/>
    <property type="match status" value="2"/>
</dbReference>
<evidence type="ECO:0000259" key="2">
    <source>
        <dbReference type="PROSITE" id="PS50041"/>
    </source>
</evidence>
<dbReference type="InterPro" id="IPR001304">
    <property type="entry name" value="C-type_lectin-like"/>
</dbReference>
<feature type="domain" description="C-type lectin" evidence="2">
    <location>
        <begin position="1"/>
        <end position="104"/>
    </location>
</feature>
<protein>
    <submittedName>
        <fullName evidence="3">Mannose-binding protein A</fullName>
    </submittedName>
</protein>
<dbReference type="Proteomes" id="UP000830375">
    <property type="component" value="Unassembled WGS sequence"/>
</dbReference>
<dbReference type="Gene3D" id="3.10.100.10">
    <property type="entry name" value="Mannose-Binding Protein A, subunit A"/>
    <property type="match status" value="2"/>
</dbReference>